<dbReference type="Gene3D" id="3.30.300.30">
    <property type="match status" value="1"/>
</dbReference>
<dbReference type="SUPFAM" id="SSF56801">
    <property type="entry name" value="Acetyl-CoA synthetase-like"/>
    <property type="match status" value="1"/>
</dbReference>
<evidence type="ECO:0000259" key="3">
    <source>
        <dbReference type="Pfam" id="PF13193"/>
    </source>
</evidence>
<feature type="region of interest" description="Disordered" evidence="1">
    <location>
        <begin position="345"/>
        <end position="366"/>
    </location>
</feature>
<evidence type="ECO:0008006" key="6">
    <source>
        <dbReference type="Google" id="ProtNLM"/>
    </source>
</evidence>
<dbReference type="PANTHER" id="PTHR43767">
    <property type="entry name" value="LONG-CHAIN-FATTY-ACID--COA LIGASE"/>
    <property type="match status" value="1"/>
</dbReference>
<reference evidence="4 5" key="1">
    <citation type="submission" date="2017-02" db="EMBL/GenBank/DDBJ databases">
        <title>Draft Genome Sequence of Streptomyces tsukubaensis F601, a Producer of the immunosuppressant tacrolimus FK506.</title>
        <authorList>
            <person name="Zong G."/>
            <person name="Zhong C."/>
            <person name="Fu J."/>
            <person name="Qin R."/>
            <person name="Cao G."/>
        </authorList>
    </citation>
    <scope>NUCLEOTIDE SEQUENCE [LARGE SCALE GENOMIC DNA]</scope>
    <source>
        <strain evidence="4 5">F601</strain>
    </source>
</reference>
<dbReference type="RefSeq" id="WP_227025071.1">
    <property type="nucleotide sequence ID" value="NZ_CP045178.1"/>
</dbReference>
<protein>
    <recommendedName>
        <fullName evidence="6">Acyl--CoA ligase</fullName>
    </recommendedName>
</protein>
<feature type="domain" description="AMP-binding enzyme C-terminal" evidence="3">
    <location>
        <begin position="449"/>
        <end position="525"/>
    </location>
</feature>
<accession>A0A1V4ABW7</accession>
<dbReference type="Proteomes" id="UP000190539">
    <property type="component" value="Unassembled WGS sequence"/>
</dbReference>
<proteinExistence type="predicted"/>
<dbReference type="InterPro" id="IPR042099">
    <property type="entry name" value="ANL_N_sf"/>
</dbReference>
<evidence type="ECO:0000259" key="2">
    <source>
        <dbReference type="Pfam" id="PF00501"/>
    </source>
</evidence>
<dbReference type="PROSITE" id="PS00455">
    <property type="entry name" value="AMP_BINDING"/>
    <property type="match status" value="1"/>
</dbReference>
<feature type="compositionally biased region" description="Low complexity" evidence="1">
    <location>
        <begin position="357"/>
        <end position="366"/>
    </location>
</feature>
<dbReference type="AlphaFoldDB" id="A0A1V4ABW7"/>
<dbReference type="InterPro" id="IPR025110">
    <property type="entry name" value="AMP-bd_C"/>
</dbReference>
<feature type="region of interest" description="Disordered" evidence="1">
    <location>
        <begin position="1"/>
        <end position="21"/>
    </location>
</feature>
<dbReference type="InterPro" id="IPR020845">
    <property type="entry name" value="AMP-binding_CS"/>
</dbReference>
<evidence type="ECO:0000313" key="5">
    <source>
        <dbReference type="Proteomes" id="UP000190539"/>
    </source>
</evidence>
<comment type="caution">
    <text evidence="4">The sequence shown here is derived from an EMBL/GenBank/DDBJ whole genome shotgun (WGS) entry which is preliminary data.</text>
</comment>
<dbReference type="Pfam" id="PF13193">
    <property type="entry name" value="AMP-binding_C"/>
    <property type="match status" value="1"/>
</dbReference>
<organism evidence="4 5">
    <name type="scientific">Streptomyces tsukubensis</name>
    <dbReference type="NCBI Taxonomy" id="83656"/>
    <lineage>
        <taxon>Bacteria</taxon>
        <taxon>Bacillati</taxon>
        <taxon>Actinomycetota</taxon>
        <taxon>Actinomycetes</taxon>
        <taxon>Kitasatosporales</taxon>
        <taxon>Streptomycetaceae</taxon>
        <taxon>Streptomyces</taxon>
    </lineage>
</organism>
<dbReference type="PANTHER" id="PTHR43767:SF1">
    <property type="entry name" value="NONRIBOSOMAL PEPTIDE SYNTHASE PES1 (EUROFUNG)-RELATED"/>
    <property type="match status" value="1"/>
</dbReference>
<dbReference type="InterPro" id="IPR050237">
    <property type="entry name" value="ATP-dep_AMP-bd_enzyme"/>
</dbReference>
<name>A0A1V4ABW7_9ACTN</name>
<feature type="domain" description="AMP-dependent synthetase/ligase" evidence="2">
    <location>
        <begin position="51"/>
        <end position="401"/>
    </location>
</feature>
<sequence>MPPMRDIPAASGIRASRGASAAPARTAAPTLAAVPFDLARVPEVPLDGLLRRAAGAAPDRVAVRTPRGATTYAELDARADACAQALTRAAGGSATVVGLVASLDPSFAVVYYGAVRAGHVVALINPHVRGDALAHVLSVAEVNVVVAPPEVAERVAQVRERLPHLRDVLSPDALTHDRAVPGGRGHDAPGRGPHLDSVACVQFTSGTTGEPKAVQLTHRNLVVNAAQIASVHGLDGDAVTLNHLPLYHPMHLNAAVYAGATQVLSPSPDPAEAIEAANRHRATHYYSLPVRLAHLAADPRLPGLRLETVRAVLSGGSALMPAQARTLGAHFGVPVVQGYGLAETSPLTHGEPPARPRPGSVGPVVPGTDCRVVDMDRRTPLPAGQDGEIQVRGPQLMRGYLGATGPAVDADGWFSTGDVGHQDEDGYLYLVDRIKDVFKFENWLVSPTEIEQVLITHPAVRDCAVVDHPEPFSGAVAHAFVVLDEDARPPDPAELAAHVNDQVPYYQQIKFLDVVERVPRSPNGKILRRELRARVAHTDRADRVHPGAADRPHPDLTGDNP</sequence>
<dbReference type="Pfam" id="PF00501">
    <property type="entry name" value="AMP-binding"/>
    <property type="match status" value="1"/>
</dbReference>
<feature type="region of interest" description="Disordered" evidence="1">
    <location>
        <begin position="537"/>
        <end position="561"/>
    </location>
</feature>
<dbReference type="EMBL" id="MVFC01000006">
    <property type="protein sequence ID" value="OON80933.1"/>
    <property type="molecule type" value="Genomic_DNA"/>
</dbReference>
<keyword evidence="5" id="KW-1185">Reference proteome</keyword>
<dbReference type="InterPro" id="IPR045851">
    <property type="entry name" value="AMP-bd_C_sf"/>
</dbReference>
<evidence type="ECO:0000256" key="1">
    <source>
        <dbReference type="SAM" id="MobiDB-lite"/>
    </source>
</evidence>
<dbReference type="STRING" id="83656.B1H18_11260"/>
<dbReference type="InterPro" id="IPR000873">
    <property type="entry name" value="AMP-dep_synth/lig_dom"/>
</dbReference>
<gene>
    <name evidence="4" type="ORF">B1H18_11260</name>
</gene>
<feature type="compositionally biased region" description="Low complexity" evidence="1">
    <location>
        <begin position="8"/>
        <end position="21"/>
    </location>
</feature>
<dbReference type="GO" id="GO:0016878">
    <property type="term" value="F:acid-thiol ligase activity"/>
    <property type="evidence" value="ECO:0007669"/>
    <property type="project" value="UniProtKB-ARBA"/>
</dbReference>
<evidence type="ECO:0000313" key="4">
    <source>
        <dbReference type="EMBL" id="OON80933.1"/>
    </source>
</evidence>
<dbReference type="Gene3D" id="3.40.50.12780">
    <property type="entry name" value="N-terminal domain of ligase-like"/>
    <property type="match status" value="1"/>
</dbReference>